<proteinExistence type="predicted"/>
<gene>
    <name evidence="2" type="ORF">Adt_42435</name>
</gene>
<protein>
    <submittedName>
        <fullName evidence="2">Abhydrolase domain-containing protein</fullName>
    </submittedName>
</protein>
<keyword evidence="3" id="KW-1185">Reference proteome</keyword>
<comment type="caution">
    <text evidence="2">The sequence shown here is derived from an EMBL/GenBank/DDBJ whole genome shotgun (WGS) entry which is preliminary data.</text>
</comment>
<feature type="region of interest" description="Disordered" evidence="1">
    <location>
        <begin position="291"/>
        <end position="315"/>
    </location>
</feature>
<reference evidence="3" key="1">
    <citation type="submission" date="2024-07" db="EMBL/GenBank/DDBJ databases">
        <title>Two chromosome-level genome assemblies of Korean endemic species Abeliophyllum distichum and Forsythia ovata (Oleaceae).</title>
        <authorList>
            <person name="Jang H."/>
        </authorList>
    </citation>
    <scope>NUCLEOTIDE SEQUENCE [LARGE SCALE GENOMIC DNA]</scope>
</reference>
<accession>A0ABD1PUD9</accession>
<sequence>MEGVLSIRVVDGSMDEVIPIDVAPSLMEADDPFRANVVRWVALDVPSIMVEEDLKKLREAYRIPADIELMLPEHNERAYFLMRGCTALHLNAFVSGMRLPLHPLFRRILRTYGLGSDLGFPKWMESDGKGHVFVISALLRLGNAFACVPDYLPAEEVVEEKSREEELGWYYFCPCGSHRLLVTDVLPRCELSRDVVDVVRSIYQAAPLTQRYELILNRHCCLVELGLMASKVEMDQERRPRPTLARLMKQRPRVLVPGSAKDTSQKKVIEDLSRERNMVEVATLDVVEVEDLGTPEEDAPLKKKRETGTFGSGPS</sequence>
<evidence type="ECO:0000313" key="2">
    <source>
        <dbReference type="EMBL" id="KAL2466584.1"/>
    </source>
</evidence>
<evidence type="ECO:0000313" key="3">
    <source>
        <dbReference type="Proteomes" id="UP001604336"/>
    </source>
</evidence>
<dbReference type="Proteomes" id="UP001604336">
    <property type="component" value="Unassembled WGS sequence"/>
</dbReference>
<dbReference type="AlphaFoldDB" id="A0ABD1PUD9"/>
<dbReference type="EMBL" id="JBFOLK010000013">
    <property type="protein sequence ID" value="KAL2466584.1"/>
    <property type="molecule type" value="Genomic_DNA"/>
</dbReference>
<organism evidence="2 3">
    <name type="scientific">Abeliophyllum distichum</name>
    <dbReference type="NCBI Taxonomy" id="126358"/>
    <lineage>
        <taxon>Eukaryota</taxon>
        <taxon>Viridiplantae</taxon>
        <taxon>Streptophyta</taxon>
        <taxon>Embryophyta</taxon>
        <taxon>Tracheophyta</taxon>
        <taxon>Spermatophyta</taxon>
        <taxon>Magnoliopsida</taxon>
        <taxon>eudicotyledons</taxon>
        <taxon>Gunneridae</taxon>
        <taxon>Pentapetalae</taxon>
        <taxon>asterids</taxon>
        <taxon>lamiids</taxon>
        <taxon>Lamiales</taxon>
        <taxon>Oleaceae</taxon>
        <taxon>Forsythieae</taxon>
        <taxon>Abeliophyllum</taxon>
    </lineage>
</organism>
<evidence type="ECO:0000256" key="1">
    <source>
        <dbReference type="SAM" id="MobiDB-lite"/>
    </source>
</evidence>
<name>A0ABD1PUD9_9LAMI</name>